<dbReference type="EMBL" id="CYYK01000013">
    <property type="protein sequence ID" value="CUO91468.1"/>
    <property type="molecule type" value="Genomic_DNA"/>
</dbReference>
<evidence type="ECO:0000259" key="1">
    <source>
        <dbReference type="Pfam" id="PF04326"/>
    </source>
</evidence>
<dbReference type="Pfam" id="PF04326">
    <property type="entry name" value="SLFN_AlbA_2"/>
    <property type="match status" value="1"/>
</dbReference>
<dbReference type="OMA" id="EREDWTQ"/>
<sequence>MKEDQHIEFKESWHDEYTRYVSAFCNTQGGVLYIGLNDNGTVVGIEHPEKLIERLPNFIAQKTGIMPLVHLKESNGKEYLEIEVQPSAMPISVHGRYYTRSGSVTSELQGNQLNMFLAAKMGLTWESVVEEDFSLDDIDIETVERFKLLAKDRVPSIEQETDILALMKRLNLVVGGRFKRAAVVLFGKNVQKYVLQARIKIGKFLSETEVLTTDIIEGNLIQQVDRALDILRTKYLLSYISYEGIHRREKLVYPYEALREALLNSIIHREYFVSSEIQIRIYDDKLVMGNEARLQDITVEDLSRPHPSRPHNKLIADVFYKAGFIESWGRGTQRIIDNCVAEGLSAPVYEYKMGFLYLTFMSKQIVESPYVADETLRPLGETLRPLGETLRPLGETLRPLNETLRPSDMASKRVRRMSKAEMMDSIVACCLNAYLTIEEIASFVNRNPAYIKNEFIPLLLSTGRLTRLYPNTPNHPKQAYKTKKEK</sequence>
<dbReference type="Gene3D" id="3.30.950.30">
    <property type="entry name" value="Schlafen, AAA domain"/>
    <property type="match status" value="1"/>
</dbReference>
<name>A0A8D9P4C8_PARDI</name>
<dbReference type="Gene3D" id="3.30.565.60">
    <property type="match status" value="1"/>
</dbReference>
<reference evidence="2 3" key="1">
    <citation type="submission" date="2015-09" db="EMBL/GenBank/DDBJ databases">
        <authorList>
            <consortium name="Pathogen Informatics"/>
        </authorList>
    </citation>
    <scope>NUCLEOTIDE SEQUENCE [LARGE SCALE GENOMIC DNA]</scope>
    <source>
        <strain evidence="2 3">2789STDY5608822</strain>
    </source>
</reference>
<dbReference type="InterPro" id="IPR038461">
    <property type="entry name" value="Schlafen_AlbA_2_dom_sf"/>
</dbReference>
<dbReference type="RefSeq" id="WP_011966982.1">
    <property type="nucleotide sequence ID" value="NZ_CABMKT010000001.1"/>
</dbReference>
<dbReference type="PANTHER" id="PTHR30595">
    <property type="entry name" value="GLPR-RELATED TRANSCRIPTIONAL REPRESSOR"/>
    <property type="match status" value="1"/>
</dbReference>
<dbReference type="Pfam" id="PF13749">
    <property type="entry name" value="HATPase_c_4"/>
    <property type="match status" value="1"/>
</dbReference>
<dbReference type="InterPro" id="IPR007421">
    <property type="entry name" value="Schlafen_AlbA_2_dom"/>
</dbReference>
<gene>
    <name evidence="2" type="ORF">ERS852380_03448</name>
</gene>
<feature type="domain" description="Schlafen AlbA-2" evidence="1">
    <location>
        <begin position="3"/>
        <end position="106"/>
    </location>
</feature>
<dbReference type="Proteomes" id="UP000095455">
    <property type="component" value="Unassembled WGS sequence"/>
</dbReference>
<evidence type="ECO:0000313" key="3">
    <source>
        <dbReference type="Proteomes" id="UP000095455"/>
    </source>
</evidence>
<proteinExistence type="predicted"/>
<accession>A0A8D9P4C8</accession>
<dbReference type="PANTHER" id="PTHR30595:SF6">
    <property type="entry name" value="SCHLAFEN ALBA-2 DOMAIN-CONTAINING PROTEIN"/>
    <property type="match status" value="1"/>
</dbReference>
<dbReference type="AlphaFoldDB" id="A0A8D9P4C8"/>
<organism evidence="2 3">
    <name type="scientific">Parabacteroides distasonis</name>
    <dbReference type="NCBI Taxonomy" id="823"/>
    <lineage>
        <taxon>Bacteria</taxon>
        <taxon>Pseudomonadati</taxon>
        <taxon>Bacteroidota</taxon>
        <taxon>Bacteroidia</taxon>
        <taxon>Bacteroidales</taxon>
        <taxon>Tannerellaceae</taxon>
        <taxon>Parabacteroides</taxon>
    </lineage>
</organism>
<protein>
    <submittedName>
        <fullName evidence="2">Divergent AAA domain</fullName>
    </submittedName>
</protein>
<comment type="caution">
    <text evidence="2">The sequence shown here is derived from an EMBL/GenBank/DDBJ whole genome shotgun (WGS) entry which is preliminary data.</text>
</comment>
<evidence type="ECO:0000313" key="2">
    <source>
        <dbReference type="EMBL" id="CUO91468.1"/>
    </source>
</evidence>
<dbReference type="InterPro" id="IPR038475">
    <property type="entry name" value="RecG_C_sf"/>
</dbReference>